<dbReference type="InterPro" id="IPR045621">
    <property type="entry name" value="BPD_transp_1_N"/>
</dbReference>
<comment type="subcellular location">
    <subcellularLocation>
        <location evidence="1">Cell membrane</location>
        <topology evidence="1">Multi-pass membrane protein</topology>
    </subcellularLocation>
</comment>
<dbReference type="InterPro" id="IPR000515">
    <property type="entry name" value="MetI-like"/>
</dbReference>
<evidence type="ECO:0000256" key="7">
    <source>
        <dbReference type="SAM" id="Phobius"/>
    </source>
</evidence>
<dbReference type="InterPro" id="IPR035906">
    <property type="entry name" value="MetI-like_sf"/>
</dbReference>
<dbReference type="PROSITE" id="PS50928">
    <property type="entry name" value="ABC_TM1"/>
    <property type="match status" value="1"/>
</dbReference>
<evidence type="ECO:0000256" key="5">
    <source>
        <dbReference type="ARBA" id="ARBA00022989"/>
    </source>
</evidence>
<feature type="transmembrane region" description="Helical" evidence="7">
    <location>
        <begin position="291"/>
        <end position="310"/>
    </location>
</feature>
<sequence length="329" mass="35620">MQFLTITLKRAGFGLVLLSAVLVLCFLLMHLAPGDVADTIAQDAGGLDSEAMAQIRKDYGLDLPLWQQMLKYFSNVALLDLGYSFYYNQPVTTLILEKLPATLLLVISAQVVSIFLGVLLGVIAARRPNGVTSHVVTVLSLVGYAAPVFWTGIMLIILFASIFPIFPIGNMVDISVEREGFAYMLDVLHHLVLPMLTLGSIFLALYSRLARASMLDVLGSDYVRTAQAKGLSEFQVVFKHALRNALLPVVTTAGLVFSGIVSGAVLVETVFSWPGLGTLAVQSIVARDTPTILGILFFSSLVVVVANLLTDMVYRVIDPRIQTSEGSQV</sequence>
<feature type="transmembrane region" description="Helical" evidence="7">
    <location>
        <begin position="135"/>
        <end position="167"/>
    </location>
</feature>
<proteinExistence type="predicted"/>
<feature type="transmembrane region" description="Helical" evidence="7">
    <location>
        <begin position="245"/>
        <end position="271"/>
    </location>
</feature>
<keyword evidence="2" id="KW-0813">Transport</keyword>
<feature type="transmembrane region" description="Helical" evidence="7">
    <location>
        <begin position="12"/>
        <end position="32"/>
    </location>
</feature>
<protein>
    <recommendedName>
        <fullName evidence="8">ABC transmembrane type-1 domain-containing protein</fullName>
    </recommendedName>
</protein>
<feature type="transmembrane region" description="Helical" evidence="7">
    <location>
        <begin position="101"/>
        <end position="123"/>
    </location>
</feature>
<keyword evidence="6 7" id="KW-0472">Membrane</keyword>
<evidence type="ECO:0000259" key="8">
    <source>
        <dbReference type="PROSITE" id="PS50928"/>
    </source>
</evidence>
<evidence type="ECO:0000256" key="3">
    <source>
        <dbReference type="ARBA" id="ARBA00022475"/>
    </source>
</evidence>
<dbReference type="PANTHER" id="PTHR43163">
    <property type="entry name" value="DIPEPTIDE TRANSPORT SYSTEM PERMEASE PROTEIN DPPB-RELATED"/>
    <property type="match status" value="1"/>
</dbReference>
<dbReference type="EMBL" id="UINC01017524">
    <property type="protein sequence ID" value="SVA72737.1"/>
    <property type="molecule type" value="Genomic_DNA"/>
</dbReference>
<dbReference type="AlphaFoldDB" id="A0A381Y8J4"/>
<accession>A0A381Y8J4</accession>
<gene>
    <name evidence="9" type="ORF">METZ01_LOCUS125591</name>
</gene>
<dbReference type="GO" id="GO:0005886">
    <property type="term" value="C:plasma membrane"/>
    <property type="evidence" value="ECO:0007669"/>
    <property type="project" value="UniProtKB-SubCell"/>
</dbReference>
<feature type="domain" description="ABC transmembrane type-1" evidence="8">
    <location>
        <begin position="99"/>
        <end position="314"/>
    </location>
</feature>
<keyword evidence="4 7" id="KW-0812">Transmembrane</keyword>
<feature type="transmembrane region" description="Helical" evidence="7">
    <location>
        <begin position="187"/>
        <end position="206"/>
    </location>
</feature>
<reference evidence="9" key="1">
    <citation type="submission" date="2018-05" db="EMBL/GenBank/DDBJ databases">
        <authorList>
            <person name="Lanie J.A."/>
            <person name="Ng W.-L."/>
            <person name="Kazmierczak K.M."/>
            <person name="Andrzejewski T.M."/>
            <person name="Davidsen T.M."/>
            <person name="Wayne K.J."/>
            <person name="Tettelin H."/>
            <person name="Glass J.I."/>
            <person name="Rusch D."/>
            <person name="Podicherti R."/>
            <person name="Tsui H.-C.T."/>
            <person name="Winkler M.E."/>
        </authorList>
    </citation>
    <scope>NUCLEOTIDE SEQUENCE</scope>
</reference>
<keyword evidence="5 7" id="KW-1133">Transmembrane helix</keyword>
<evidence type="ECO:0000256" key="4">
    <source>
        <dbReference type="ARBA" id="ARBA00022692"/>
    </source>
</evidence>
<dbReference type="GO" id="GO:0055085">
    <property type="term" value="P:transmembrane transport"/>
    <property type="evidence" value="ECO:0007669"/>
    <property type="project" value="InterPro"/>
</dbReference>
<evidence type="ECO:0000256" key="2">
    <source>
        <dbReference type="ARBA" id="ARBA00022448"/>
    </source>
</evidence>
<dbReference type="SUPFAM" id="SSF161098">
    <property type="entry name" value="MetI-like"/>
    <property type="match status" value="1"/>
</dbReference>
<evidence type="ECO:0000313" key="9">
    <source>
        <dbReference type="EMBL" id="SVA72737.1"/>
    </source>
</evidence>
<dbReference type="Pfam" id="PF19300">
    <property type="entry name" value="BPD_transp_1_N"/>
    <property type="match status" value="1"/>
</dbReference>
<dbReference type="Pfam" id="PF00528">
    <property type="entry name" value="BPD_transp_1"/>
    <property type="match status" value="1"/>
</dbReference>
<evidence type="ECO:0000256" key="6">
    <source>
        <dbReference type="ARBA" id="ARBA00023136"/>
    </source>
</evidence>
<dbReference type="CDD" id="cd06261">
    <property type="entry name" value="TM_PBP2"/>
    <property type="match status" value="1"/>
</dbReference>
<keyword evidence="3" id="KW-1003">Cell membrane</keyword>
<evidence type="ECO:0000256" key="1">
    <source>
        <dbReference type="ARBA" id="ARBA00004651"/>
    </source>
</evidence>
<name>A0A381Y8J4_9ZZZZ</name>
<dbReference type="PANTHER" id="PTHR43163:SF9">
    <property type="entry name" value="ABC TRANSPORTER PERMEASE PROTEIN"/>
    <property type="match status" value="1"/>
</dbReference>
<organism evidence="9">
    <name type="scientific">marine metagenome</name>
    <dbReference type="NCBI Taxonomy" id="408172"/>
    <lineage>
        <taxon>unclassified sequences</taxon>
        <taxon>metagenomes</taxon>
        <taxon>ecological metagenomes</taxon>
    </lineage>
</organism>
<dbReference type="Gene3D" id="1.10.3720.10">
    <property type="entry name" value="MetI-like"/>
    <property type="match status" value="1"/>
</dbReference>